<evidence type="ECO:0000256" key="7">
    <source>
        <dbReference type="SAM" id="Phobius"/>
    </source>
</evidence>
<dbReference type="GO" id="GO:0016236">
    <property type="term" value="P:macroautophagy"/>
    <property type="evidence" value="ECO:0007669"/>
    <property type="project" value="TreeGrafter"/>
</dbReference>
<dbReference type="GO" id="GO:0005783">
    <property type="term" value="C:endoplasmic reticulum"/>
    <property type="evidence" value="ECO:0007669"/>
    <property type="project" value="TreeGrafter"/>
</dbReference>
<feature type="transmembrane region" description="Helical" evidence="7">
    <location>
        <begin position="89"/>
        <end position="114"/>
    </location>
</feature>
<proteinExistence type="inferred from homology"/>
<organism evidence="8">
    <name type="scientific">Phlebotomus kandelakii</name>
    <dbReference type="NCBI Taxonomy" id="1109342"/>
    <lineage>
        <taxon>Eukaryota</taxon>
        <taxon>Metazoa</taxon>
        <taxon>Ecdysozoa</taxon>
        <taxon>Arthropoda</taxon>
        <taxon>Hexapoda</taxon>
        <taxon>Insecta</taxon>
        <taxon>Pterygota</taxon>
        <taxon>Neoptera</taxon>
        <taxon>Endopterygota</taxon>
        <taxon>Diptera</taxon>
        <taxon>Nematocera</taxon>
        <taxon>Psychodoidea</taxon>
        <taxon>Psychodidae</taxon>
        <taxon>Phlebotomus</taxon>
        <taxon>Larroussius</taxon>
    </lineage>
</organism>
<feature type="transmembrane region" description="Helical" evidence="7">
    <location>
        <begin position="268"/>
        <end position="285"/>
    </location>
</feature>
<feature type="compositionally biased region" description="Polar residues" evidence="6">
    <location>
        <begin position="46"/>
        <end position="59"/>
    </location>
</feature>
<dbReference type="AlphaFoldDB" id="A0A6B2EDN6"/>
<keyword evidence="3 7" id="KW-0812">Transmembrane</keyword>
<feature type="transmembrane region" description="Helical" evidence="7">
    <location>
        <begin position="134"/>
        <end position="156"/>
    </location>
</feature>
<keyword evidence="5 7" id="KW-0472">Membrane</keyword>
<protein>
    <submittedName>
        <fullName evidence="8">Putative p53-mediated apoptosis protein</fullName>
    </submittedName>
</protein>
<evidence type="ECO:0000256" key="6">
    <source>
        <dbReference type="SAM" id="MobiDB-lite"/>
    </source>
</evidence>
<reference evidence="8" key="1">
    <citation type="submission" date="2019-10" db="EMBL/GenBank/DDBJ databases">
        <title>Short sand fly seasons in Tbilisi, Georgia, hinder development of host immunity to saliva of the visceral leishmaniasis vector Phlebotomus kandelakii.</title>
        <authorList>
            <person name="Oliveira F."/>
            <person name="Giorgobiani E."/>
            <person name="Guimaraes-Costa A.B."/>
            <person name="Abdeladhim M."/>
            <person name="Oristian J."/>
            <person name="Tskhvaradze L."/>
            <person name="Tsertsvadze N."/>
            <person name="Zakalashvili M."/>
            <person name="Valenzuela J.G."/>
            <person name="Kamhawi S."/>
        </authorList>
    </citation>
    <scope>NUCLEOTIDE SEQUENCE</scope>
    <source>
        <strain evidence="8">Wild-capture in Tbilisi</strain>
        <tissue evidence="8">Salivary glands</tissue>
    </source>
</reference>
<dbReference type="EMBL" id="GIFK01003344">
    <property type="protein sequence ID" value="NBJ61047.1"/>
    <property type="molecule type" value="Transcribed_RNA"/>
</dbReference>
<feature type="transmembrane region" description="Helical" evidence="7">
    <location>
        <begin position="206"/>
        <end position="225"/>
    </location>
</feature>
<dbReference type="PANTHER" id="PTHR21389:SF0">
    <property type="entry name" value="ETOPOSIDE-INDUCED PROTEIN 2.4 HOMOLOG"/>
    <property type="match status" value="1"/>
</dbReference>
<dbReference type="PANTHER" id="PTHR21389">
    <property type="entry name" value="P53 INDUCED PROTEIN"/>
    <property type="match status" value="1"/>
</dbReference>
<evidence type="ECO:0000256" key="2">
    <source>
        <dbReference type="ARBA" id="ARBA00010970"/>
    </source>
</evidence>
<dbReference type="Pfam" id="PF07264">
    <property type="entry name" value="EI24"/>
    <property type="match status" value="1"/>
</dbReference>
<dbReference type="InterPro" id="IPR059112">
    <property type="entry name" value="CysZ/EI24"/>
</dbReference>
<evidence type="ECO:0000313" key="8">
    <source>
        <dbReference type="EMBL" id="NBJ61047.1"/>
    </source>
</evidence>
<comment type="subcellular location">
    <subcellularLocation>
        <location evidence="1">Membrane</location>
        <topology evidence="1">Multi-pass membrane protein</topology>
    </subcellularLocation>
</comment>
<sequence>MDDLYSICNATLRGCVDSIKGIAVVFYLDREMNKKSRSSRSKSTSNERLNLTGTPSTVRKSGISKEATKREEESMVWKRVLQCCALNGGVFWASIAIFEYGILPGLKILLTLMLSNESGFGMSVWGWMQPFLSLIFRMIWVLPLFALSKIVNSLWFQDIADSAYKFRKGRPQLIPNISKLIADTLFSLIVQGLFLVQSMLVSLLPVSYIGTILCFVHMCLLYSLYSFEYKWFNMGWELHKRLTYIEYNWPYFMGFGMPLAIVTQLPNSYIVSGCVFSILFPLFILSGNEATPMSTTNQYPLKLFSPVVAISNTIFSRTMPVHRAASATPSHTATPLKTKLK</sequence>
<comment type="similarity">
    <text evidence="2">Belongs to the EI24 family.</text>
</comment>
<keyword evidence="4 7" id="KW-1133">Transmembrane helix</keyword>
<dbReference type="GO" id="GO:0016020">
    <property type="term" value="C:membrane"/>
    <property type="evidence" value="ECO:0007669"/>
    <property type="project" value="UniProtKB-SubCell"/>
</dbReference>
<feature type="transmembrane region" description="Helical" evidence="7">
    <location>
        <begin position="245"/>
        <end position="262"/>
    </location>
</feature>
<evidence type="ECO:0000256" key="4">
    <source>
        <dbReference type="ARBA" id="ARBA00022989"/>
    </source>
</evidence>
<evidence type="ECO:0000256" key="3">
    <source>
        <dbReference type="ARBA" id="ARBA00022692"/>
    </source>
</evidence>
<evidence type="ECO:0000256" key="5">
    <source>
        <dbReference type="ARBA" id="ARBA00023136"/>
    </source>
</evidence>
<feature type="transmembrane region" description="Helical" evidence="7">
    <location>
        <begin position="177"/>
        <end position="200"/>
    </location>
</feature>
<feature type="region of interest" description="Disordered" evidence="6">
    <location>
        <begin position="37"/>
        <end position="66"/>
    </location>
</feature>
<evidence type="ECO:0000256" key="1">
    <source>
        <dbReference type="ARBA" id="ARBA00004141"/>
    </source>
</evidence>
<name>A0A6B2EDN6_9DIPT</name>
<accession>A0A6B2EDN6</accession>